<dbReference type="EMBL" id="CP119311">
    <property type="protein sequence ID" value="WEK33434.1"/>
    <property type="molecule type" value="Genomic_DNA"/>
</dbReference>
<evidence type="ECO:0000256" key="2">
    <source>
        <dbReference type="ARBA" id="ARBA00022679"/>
    </source>
</evidence>
<dbReference type="Proteomes" id="UP001220610">
    <property type="component" value="Chromosome"/>
</dbReference>
<dbReference type="Pfam" id="PF00294">
    <property type="entry name" value="PfkB"/>
    <property type="match status" value="1"/>
</dbReference>
<accession>A0AAJ5WP44</accession>
<keyword evidence="2" id="KW-0808">Transferase</keyword>
<evidence type="ECO:0000259" key="4">
    <source>
        <dbReference type="Pfam" id="PF00294"/>
    </source>
</evidence>
<dbReference type="CDD" id="cd01167">
    <property type="entry name" value="bac_FRK"/>
    <property type="match status" value="1"/>
</dbReference>
<dbReference type="AlphaFoldDB" id="A0AAJ5WP44"/>
<dbReference type="PROSITE" id="PS00584">
    <property type="entry name" value="PFKB_KINASES_2"/>
    <property type="match status" value="1"/>
</dbReference>
<proteinExistence type="inferred from homology"/>
<reference evidence="5" key="1">
    <citation type="submission" date="2023-03" db="EMBL/GenBank/DDBJ databases">
        <title>Andean soil-derived lignocellulolytic bacterial consortium as a source of novel taxa and putative plastic-active enzymes.</title>
        <authorList>
            <person name="Diaz-Garcia L."/>
            <person name="Chuvochina M."/>
            <person name="Feuerriegel G."/>
            <person name="Bunk B."/>
            <person name="Sproer C."/>
            <person name="Streit W.R."/>
            <person name="Rodriguez L.M."/>
            <person name="Overmann J."/>
            <person name="Jimenez D.J."/>
        </authorList>
    </citation>
    <scope>NUCLEOTIDE SEQUENCE</scope>
    <source>
        <strain evidence="5">MAG 7</strain>
    </source>
</reference>
<dbReference type="Gene3D" id="3.40.1190.20">
    <property type="match status" value="1"/>
</dbReference>
<name>A0AAJ5WP44_9BACT</name>
<comment type="similarity">
    <text evidence="1">Belongs to the carbohydrate kinase PfkB family.</text>
</comment>
<gene>
    <name evidence="5" type="ORF">P0Y53_13160</name>
</gene>
<sequence>MSDIRQNAHDLVCYGEILWDLLPAGARPGGAPMNVAYHIHQLGLRPGLITRVGQDERGQELYRILQGKQLDTSLVQEDEEQPTGIVHAVPNAAGDMQYDIVAPAAWDFIAPDARAMEAVRQSPFFVFGSLITREVHSRQTLFGLLEVAQQKVLDINLRTPFYSPAIIEALLQQAAIVKMNGEELALMAEWFGAATDQAIAMEQLRKKFSLSTLIVTLGAQGAMVNQEGSLFRQQGIPVTVADTVGSGDAFLAGFLTRLMQGKPVREALQFATALGALVASRVGGWPDYEVGEVEALAAGQ</sequence>
<evidence type="ECO:0000256" key="1">
    <source>
        <dbReference type="ARBA" id="ARBA00010688"/>
    </source>
</evidence>
<dbReference type="GO" id="GO:0016301">
    <property type="term" value="F:kinase activity"/>
    <property type="evidence" value="ECO:0007669"/>
    <property type="project" value="UniProtKB-KW"/>
</dbReference>
<evidence type="ECO:0000313" key="6">
    <source>
        <dbReference type="Proteomes" id="UP001220610"/>
    </source>
</evidence>
<feature type="domain" description="Carbohydrate kinase PfkB" evidence="4">
    <location>
        <begin position="27"/>
        <end position="283"/>
    </location>
</feature>
<organism evidence="5 6">
    <name type="scientific">Candidatus Pseudobacter hemicellulosilyticus</name>
    <dbReference type="NCBI Taxonomy" id="3121375"/>
    <lineage>
        <taxon>Bacteria</taxon>
        <taxon>Pseudomonadati</taxon>
        <taxon>Bacteroidota</taxon>
        <taxon>Chitinophagia</taxon>
        <taxon>Chitinophagales</taxon>
        <taxon>Chitinophagaceae</taxon>
        <taxon>Pseudobacter</taxon>
    </lineage>
</organism>
<dbReference type="PROSITE" id="PS00583">
    <property type="entry name" value="PFKB_KINASES_1"/>
    <property type="match status" value="1"/>
</dbReference>
<dbReference type="PANTHER" id="PTHR43085:SF57">
    <property type="entry name" value="CARBOHYDRATE KINASE PFKB DOMAIN-CONTAINING PROTEIN"/>
    <property type="match status" value="1"/>
</dbReference>
<dbReference type="SUPFAM" id="SSF53613">
    <property type="entry name" value="Ribokinase-like"/>
    <property type="match status" value="1"/>
</dbReference>
<keyword evidence="3 5" id="KW-0418">Kinase</keyword>
<dbReference type="PANTHER" id="PTHR43085">
    <property type="entry name" value="HEXOKINASE FAMILY MEMBER"/>
    <property type="match status" value="1"/>
</dbReference>
<evidence type="ECO:0000256" key="3">
    <source>
        <dbReference type="ARBA" id="ARBA00022777"/>
    </source>
</evidence>
<dbReference type="InterPro" id="IPR011611">
    <property type="entry name" value="PfkB_dom"/>
</dbReference>
<dbReference type="InterPro" id="IPR029056">
    <property type="entry name" value="Ribokinase-like"/>
</dbReference>
<dbReference type="InterPro" id="IPR050306">
    <property type="entry name" value="PfkB_Carbo_kinase"/>
</dbReference>
<evidence type="ECO:0000313" key="5">
    <source>
        <dbReference type="EMBL" id="WEK33434.1"/>
    </source>
</evidence>
<dbReference type="InterPro" id="IPR002173">
    <property type="entry name" value="Carboh/pur_kinase_PfkB_CS"/>
</dbReference>
<protein>
    <submittedName>
        <fullName evidence="5">Carbohydrate kinase</fullName>
    </submittedName>
</protein>